<keyword evidence="3" id="KW-1185">Reference proteome</keyword>
<comment type="caution">
    <text evidence="2">The sequence shown here is derived from an EMBL/GenBank/DDBJ whole genome shotgun (WGS) entry which is preliminary data.</text>
</comment>
<name>A0A7J6XAX1_THATH</name>
<protein>
    <recommendedName>
        <fullName evidence="1">RNase H type-1 domain-containing protein</fullName>
    </recommendedName>
</protein>
<reference evidence="2 3" key="1">
    <citation type="submission" date="2020-06" db="EMBL/GenBank/DDBJ databases">
        <title>Transcriptomic and genomic resources for Thalictrum thalictroides and T. hernandezii: Facilitating candidate gene discovery in an emerging model plant lineage.</title>
        <authorList>
            <person name="Arias T."/>
            <person name="Riano-Pachon D.M."/>
            <person name="Di Stilio V.S."/>
        </authorList>
    </citation>
    <scope>NUCLEOTIDE SEQUENCE [LARGE SCALE GENOMIC DNA]</scope>
    <source>
        <strain evidence="3">cv. WT478/WT964</strain>
        <tissue evidence="2">Leaves</tissue>
    </source>
</reference>
<proteinExistence type="predicted"/>
<sequence>MGVKGALILHLESIEVSTDSLRAARIINGMEAPPWYGKDLAAAIQASSKGSKQFAIKHNFRECNRAVDHLAGLGTKGNQSIHYFVGPFDCKVSSFLDEDRQGYLYARIYSKEIGWGRPNPILLSK</sequence>
<dbReference type="GO" id="GO:0004523">
    <property type="term" value="F:RNA-DNA hybrid ribonuclease activity"/>
    <property type="evidence" value="ECO:0007669"/>
    <property type="project" value="InterPro"/>
</dbReference>
<dbReference type="GO" id="GO:0003676">
    <property type="term" value="F:nucleic acid binding"/>
    <property type="evidence" value="ECO:0007669"/>
    <property type="project" value="InterPro"/>
</dbReference>
<dbReference type="Pfam" id="PF13456">
    <property type="entry name" value="RVT_3"/>
    <property type="match status" value="1"/>
</dbReference>
<dbReference type="Proteomes" id="UP000554482">
    <property type="component" value="Unassembled WGS sequence"/>
</dbReference>
<accession>A0A7J6XAX1</accession>
<gene>
    <name evidence="2" type="ORF">FRX31_003469</name>
</gene>
<evidence type="ECO:0000313" key="2">
    <source>
        <dbReference type="EMBL" id="KAF5206946.1"/>
    </source>
</evidence>
<evidence type="ECO:0000313" key="3">
    <source>
        <dbReference type="Proteomes" id="UP000554482"/>
    </source>
</evidence>
<dbReference type="AlphaFoldDB" id="A0A7J6XAX1"/>
<evidence type="ECO:0000259" key="1">
    <source>
        <dbReference type="Pfam" id="PF13456"/>
    </source>
</evidence>
<feature type="domain" description="RNase H type-1" evidence="1">
    <location>
        <begin position="2"/>
        <end position="71"/>
    </location>
</feature>
<organism evidence="2 3">
    <name type="scientific">Thalictrum thalictroides</name>
    <name type="common">Rue-anemone</name>
    <name type="synonym">Anemone thalictroides</name>
    <dbReference type="NCBI Taxonomy" id="46969"/>
    <lineage>
        <taxon>Eukaryota</taxon>
        <taxon>Viridiplantae</taxon>
        <taxon>Streptophyta</taxon>
        <taxon>Embryophyta</taxon>
        <taxon>Tracheophyta</taxon>
        <taxon>Spermatophyta</taxon>
        <taxon>Magnoliopsida</taxon>
        <taxon>Ranunculales</taxon>
        <taxon>Ranunculaceae</taxon>
        <taxon>Thalictroideae</taxon>
        <taxon>Thalictrum</taxon>
    </lineage>
</organism>
<dbReference type="InterPro" id="IPR002156">
    <property type="entry name" value="RNaseH_domain"/>
</dbReference>
<dbReference type="EMBL" id="JABWDY010002053">
    <property type="protein sequence ID" value="KAF5206946.1"/>
    <property type="molecule type" value="Genomic_DNA"/>
</dbReference>